<proteinExistence type="predicted"/>
<organism evidence="9 10">
    <name type="scientific">Roseimicrobium gellanilyticum</name>
    <dbReference type="NCBI Taxonomy" id="748857"/>
    <lineage>
        <taxon>Bacteria</taxon>
        <taxon>Pseudomonadati</taxon>
        <taxon>Verrucomicrobiota</taxon>
        <taxon>Verrucomicrobiia</taxon>
        <taxon>Verrucomicrobiales</taxon>
        <taxon>Verrucomicrobiaceae</taxon>
        <taxon>Roseimicrobium</taxon>
    </lineage>
</organism>
<feature type="transmembrane region" description="Helical" evidence="6">
    <location>
        <begin position="292"/>
        <end position="321"/>
    </location>
</feature>
<evidence type="ECO:0000313" key="9">
    <source>
        <dbReference type="EMBL" id="RBP40354.1"/>
    </source>
</evidence>
<evidence type="ECO:0000256" key="6">
    <source>
        <dbReference type="SAM" id="Phobius"/>
    </source>
</evidence>
<feature type="transmembrane region" description="Helical" evidence="6">
    <location>
        <begin position="12"/>
        <end position="33"/>
    </location>
</feature>
<keyword evidence="2" id="KW-1003">Cell membrane</keyword>
<dbReference type="Pfam" id="PF12704">
    <property type="entry name" value="MacB_PCD"/>
    <property type="match status" value="1"/>
</dbReference>
<evidence type="ECO:0000259" key="7">
    <source>
        <dbReference type="Pfam" id="PF02687"/>
    </source>
</evidence>
<feature type="domain" description="ABC3 transporter permease C-terminal" evidence="7">
    <location>
        <begin position="250"/>
        <end position="369"/>
    </location>
</feature>
<feature type="transmembrane region" description="Helical" evidence="6">
    <location>
        <begin position="247"/>
        <end position="271"/>
    </location>
</feature>
<dbReference type="PANTHER" id="PTHR30287:SF1">
    <property type="entry name" value="INNER MEMBRANE PROTEIN"/>
    <property type="match status" value="1"/>
</dbReference>
<protein>
    <submittedName>
        <fullName evidence="9">Putative ABC transport system permease protein</fullName>
    </submittedName>
</protein>
<dbReference type="InterPro" id="IPR025857">
    <property type="entry name" value="MacB_PCD"/>
</dbReference>
<feature type="transmembrane region" description="Helical" evidence="6">
    <location>
        <begin position="463"/>
        <end position="483"/>
    </location>
</feature>
<accession>A0A366HF54</accession>
<dbReference type="Pfam" id="PF02687">
    <property type="entry name" value="FtsX"/>
    <property type="match status" value="2"/>
</dbReference>
<evidence type="ECO:0000256" key="5">
    <source>
        <dbReference type="ARBA" id="ARBA00023136"/>
    </source>
</evidence>
<feature type="transmembrane region" description="Helical" evidence="6">
    <location>
        <begin position="408"/>
        <end position="433"/>
    </location>
</feature>
<comment type="caution">
    <text evidence="9">The sequence shown here is derived from an EMBL/GenBank/DDBJ whole genome shotgun (WGS) entry which is preliminary data.</text>
</comment>
<sequence>MAWRDSRTQRLRLLIFSLAIVSGIAALVAIHSLKASVETGIESQAKELLGSDLQVSSRRPITDEDAARLSKRATRTTREVAFPSMMTFPGGAARLIYIRALDGEFPFYGKIETLPEEAWQRLPHEPGVLLDPSLLEQFKAAVGDEVELGSLRLKILGVIHKAPPRTSRFSAFAPEAYVRLSDVRQSGLTGGNSMVTQLLHLEIPKAPPSKELKETIQRDFPDRAWRLETPEDRRETLGDALDLFQRYLGLLALASLALGALGVAGAVQSHISRRVPTIAILRCLGAPRQLAAAVYIAQTMALGFLGAILGAGIGIVLQIGVLRWFGDSLPVSIDPVPEWGIVLRTTLAGFAVCCGFALIPLLKIRRVSPAATLRSGATLPGNSLRVVPVYLFVTALLVVLALTNDPDWPRAMALVLGLACAFALTVGVAVVLMESARRIVRPRWAYLLRQGISNLHRPGNQTLLFLLSLGLGTFLLLTILLAGNSLQQRLDLTHSSENPNLYLVDIQADQVDGVTSLVKRHNLPVLEGAPMVTMRVQAIRGVPVGKVKGLPRWIANREFRSTYRDYLNSSESITAGEWHKTIPDPGGPIPLSLEEKIAKDMLVNVGDTMTLDVQGVSLEARVTSLRKVDWGRFNLNFFMIFPPGALEGAPGFHVVTTHAPDAAASGNLQKALAAEFGNVSCIDLAQILETVRSMLSQISLVVTLLGSFTLIAALPILIGTLLNGRDVRLRESVLLRTLGASARQVRIILTIEYATLGLLSALTGTLLAAGASAALATYVFKTPPYPDVSLLITAFFITTMVSILGGLALSRGVSNHPPLEVLRHT</sequence>
<dbReference type="EMBL" id="QNRR01000008">
    <property type="protein sequence ID" value="RBP40354.1"/>
    <property type="molecule type" value="Genomic_DNA"/>
</dbReference>
<comment type="subcellular location">
    <subcellularLocation>
        <location evidence="1">Cell membrane</location>
        <topology evidence="1">Multi-pass membrane protein</topology>
    </subcellularLocation>
</comment>
<name>A0A366HF54_9BACT</name>
<evidence type="ECO:0000313" key="10">
    <source>
        <dbReference type="Proteomes" id="UP000253426"/>
    </source>
</evidence>
<feature type="transmembrane region" description="Helical" evidence="6">
    <location>
        <begin position="698"/>
        <end position="722"/>
    </location>
</feature>
<gene>
    <name evidence="9" type="ORF">DES53_10861</name>
</gene>
<evidence type="ECO:0000256" key="2">
    <source>
        <dbReference type="ARBA" id="ARBA00022475"/>
    </source>
</evidence>
<keyword evidence="5 6" id="KW-0472">Membrane</keyword>
<feature type="transmembrane region" description="Helical" evidence="6">
    <location>
        <begin position="788"/>
        <end position="809"/>
    </location>
</feature>
<keyword evidence="3 6" id="KW-0812">Transmembrane</keyword>
<dbReference type="PANTHER" id="PTHR30287">
    <property type="entry name" value="MEMBRANE COMPONENT OF PREDICTED ABC SUPERFAMILY METABOLITE UPTAKE TRANSPORTER"/>
    <property type="match status" value="1"/>
</dbReference>
<evidence type="ECO:0000256" key="1">
    <source>
        <dbReference type="ARBA" id="ARBA00004651"/>
    </source>
</evidence>
<dbReference type="GO" id="GO:0005886">
    <property type="term" value="C:plasma membrane"/>
    <property type="evidence" value="ECO:0007669"/>
    <property type="project" value="UniProtKB-SubCell"/>
</dbReference>
<keyword evidence="10" id="KW-1185">Reference proteome</keyword>
<dbReference type="InterPro" id="IPR003838">
    <property type="entry name" value="ABC3_permease_C"/>
</dbReference>
<feature type="transmembrane region" description="Helical" evidence="6">
    <location>
        <begin position="341"/>
        <end position="362"/>
    </location>
</feature>
<reference evidence="9 10" key="1">
    <citation type="submission" date="2018-06" db="EMBL/GenBank/DDBJ databases">
        <title>Genomic Encyclopedia of Type Strains, Phase IV (KMG-IV): sequencing the most valuable type-strain genomes for metagenomic binning, comparative biology and taxonomic classification.</title>
        <authorList>
            <person name="Goeker M."/>
        </authorList>
    </citation>
    <scope>NUCLEOTIDE SEQUENCE [LARGE SCALE GENOMIC DNA]</scope>
    <source>
        <strain evidence="9 10">DSM 25532</strain>
    </source>
</reference>
<dbReference type="Proteomes" id="UP000253426">
    <property type="component" value="Unassembled WGS sequence"/>
</dbReference>
<feature type="transmembrane region" description="Helical" evidence="6">
    <location>
        <begin position="753"/>
        <end position="776"/>
    </location>
</feature>
<evidence type="ECO:0000256" key="4">
    <source>
        <dbReference type="ARBA" id="ARBA00022989"/>
    </source>
</evidence>
<dbReference type="InterPro" id="IPR038766">
    <property type="entry name" value="Membrane_comp_ABC_pdt"/>
</dbReference>
<feature type="domain" description="ABC3 transporter permease C-terminal" evidence="7">
    <location>
        <begin position="706"/>
        <end position="818"/>
    </location>
</feature>
<evidence type="ECO:0000259" key="8">
    <source>
        <dbReference type="Pfam" id="PF12704"/>
    </source>
</evidence>
<feature type="domain" description="MacB-like periplasmic core" evidence="8">
    <location>
        <begin position="15"/>
        <end position="187"/>
    </location>
</feature>
<feature type="transmembrane region" description="Helical" evidence="6">
    <location>
        <begin position="383"/>
        <end position="402"/>
    </location>
</feature>
<dbReference type="AlphaFoldDB" id="A0A366HF54"/>
<keyword evidence="4 6" id="KW-1133">Transmembrane helix</keyword>
<evidence type="ECO:0000256" key="3">
    <source>
        <dbReference type="ARBA" id="ARBA00022692"/>
    </source>
</evidence>